<evidence type="ECO:0000313" key="1">
    <source>
        <dbReference type="Proteomes" id="UP000095287"/>
    </source>
</evidence>
<keyword evidence="1" id="KW-1185">Reference proteome</keyword>
<organism evidence="1 2">
    <name type="scientific">Steinernema glaseri</name>
    <dbReference type="NCBI Taxonomy" id="37863"/>
    <lineage>
        <taxon>Eukaryota</taxon>
        <taxon>Metazoa</taxon>
        <taxon>Ecdysozoa</taxon>
        <taxon>Nematoda</taxon>
        <taxon>Chromadorea</taxon>
        <taxon>Rhabditida</taxon>
        <taxon>Tylenchina</taxon>
        <taxon>Panagrolaimomorpha</taxon>
        <taxon>Strongyloidoidea</taxon>
        <taxon>Steinernematidae</taxon>
        <taxon>Steinernema</taxon>
    </lineage>
</organism>
<dbReference type="Proteomes" id="UP000095287">
    <property type="component" value="Unplaced"/>
</dbReference>
<sequence>MNGRSDMNDHMELVDVEKALSKQRNSVSMVHRASSVGRRRQFSTHFMQGHEIFEPGAGQLGVRKGPLQPARTCNHVARPRTRHVRRRLHLRRLSHFGTIRKHNARCVYR</sequence>
<dbReference type="AlphaFoldDB" id="A0A1I7Y198"/>
<reference evidence="2" key="1">
    <citation type="submission" date="2016-11" db="UniProtKB">
        <authorList>
            <consortium name="WormBaseParasite"/>
        </authorList>
    </citation>
    <scope>IDENTIFICATION</scope>
</reference>
<evidence type="ECO:0000313" key="2">
    <source>
        <dbReference type="WBParaSite" id="L893_g11576.t2"/>
    </source>
</evidence>
<dbReference type="WBParaSite" id="L893_g11576.t2">
    <property type="protein sequence ID" value="L893_g11576.t2"/>
    <property type="gene ID" value="L893_g11576"/>
</dbReference>
<protein>
    <submittedName>
        <fullName evidence="2">Uncharacterized protein</fullName>
    </submittedName>
</protein>
<proteinExistence type="predicted"/>
<accession>A0A1I7Y198</accession>
<name>A0A1I7Y198_9BILA</name>